<feature type="binding site" evidence="4">
    <location>
        <begin position="132"/>
        <end position="140"/>
    </location>
    <ligand>
        <name>ATP</name>
        <dbReference type="ChEBI" id="CHEBI:30616"/>
    </ligand>
</feature>
<feature type="binding site" evidence="4">
    <location>
        <position position="55"/>
    </location>
    <ligand>
        <name>substrate</name>
    </ligand>
</feature>
<dbReference type="InterPro" id="IPR024185">
    <property type="entry name" value="FTHF_cligase-like_sf"/>
</dbReference>
<dbReference type="GO" id="GO:0035999">
    <property type="term" value="P:tetrahydrofolate interconversion"/>
    <property type="evidence" value="ECO:0007669"/>
    <property type="project" value="TreeGrafter"/>
</dbReference>
<dbReference type="InterPro" id="IPR037171">
    <property type="entry name" value="NagB/RpiA_transferase-like"/>
</dbReference>
<feature type="binding site" evidence="4">
    <location>
        <begin position="4"/>
        <end position="8"/>
    </location>
    <ligand>
        <name>ATP</name>
        <dbReference type="ChEBI" id="CHEBI:30616"/>
    </ligand>
</feature>
<dbReference type="OrthoDB" id="9801938at2"/>
<gene>
    <name evidence="6" type="ORF">C5L31_000807</name>
</gene>
<evidence type="ECO:0000256" key="3">
    <source>
        <dbReference type="ARBA" id="ARBA00022840"/>
    </source>
</evidence>
<sequence>MTGKKSQRKLIIEKMQTISRSEKLELSNCLYDRLFNAEDWKNANSIAITLSTPMEIDTQPIIEKAWASGKTVLVPTTLSDWQMKFSPYTVQTVIQKNSHGIDEPKSGDAVDASQIDLIIVPGLGFSTSDGFRLGFGGGYYDRYLARYSGKTISLALPVQTFESPEWPTYEHDIPIQSIITCANREEDDK</sequence>
<dbReference type="EC" id="6.3.3.2" evidence="5"/>
<dbReference type="SUPFAM" id="SSF100950">
    <property type="entry name" value="NagB/RpiA/CoA transferase-like"/>
    <property type="match status" value="1"/>
</dbReference>
<comment type="caution">
    <text evidence="6">The sequence shown here is derived from an EMBL/GenBank/DDBJ whole genome shotgun (WGS) entry which is preliminary data.</text>
</comment>
<dbReference type="GO" id="GO:0030272">
    <property type="term" value="F:5-formyltetrahydrofolate cyclo-ligase activity"/>
    <property type="evidence" value="ECO:0007669"/>
    <property type="project" value="UniProtKB-EC"/>
</dbReference>
<keyword evidence="3 4" id="KW-0067">ATP-binding</keyword>
<evidence type="ECO:0000313" key="6">
    <source>
        <dbReference type="EMBL" id="TDG80441.1"/>
    </source>
</evidence>
<dbReference type="PANTHER" id="PTHR23407">
    <property type="entry name" value="ATPASE INHIBITOR/5-FORMYLTETRAHYDROFOLATE CYCLO-LIGASE"/>
    <property type="match status" value="1"/>
</dbReference>
<proteinExistence type="inferred from homology"/>
<dbReference type="PANTHER" id="PTHR23407:SF1">
    <property type="entry name" value="5-FORMYLTETRAHYDROFOLATE CYCLO-LIGASE"/>
    <property type="match status" value="1"/>
</dbReference>
<evidence type="ECO:0000256" key="4">
    <source>
        <dbReference type="PIRSR" id="PIRSR006806-1"/>
    </source>
</evidence>
<dbReference type="AlphaFoldDB" id="A0A4R5NT30"/>
<comment type="cofactor">
    <cofactor evidence="5">
        <name>Mg(2+)</name>
        <dbReference type="ChEBI" id="CHEBI:18420"/>
    </cofactor>
</comment>
<evidence type="ECO:0000256" key="5">
    <source>
        <dbReference type="RuleBase" id="RU361279"/>
    </source>
</evidence>
<evidence type="ECO:0000256" key="1">
    <source>
        <dbReference type="ARBA" id="ARBA00010638"/>
    </source>
</evidence>
<dbReference type="STRING" id="1122149.FD44_GL001228"/>
<dbReference type="InterPro" id="IPR002698">
    <property type="entry name" value="FTHF_cligase"/>
</dbReference>
<dbReference type="NCBIfam" id="TIGR02727">
    <property type="entry name" value="MTHFS_bact"/>
    <property type="match status" value="1"/>
</dbReference>
<dbReference type="Gene3D" id="3.40.50.10420">
    <property type="entry name" value="NagB/RpiA/CoA transferase-like"/>
    <property type="match status" value="1"/>
</dbReference>
<accession>A0A4R5NT30</accession>
<organism evidence="6 7">
    <name type="scientific">Secundilactobacillus malefermentans</name>
    <dbReference type="NCBI Taxonomy" id="176292"/>
    <lineage>
        <taxon>Bacteria</taxon>
        <taxon>Bacillati</taxon>
        <taxon>Bacillota</taxon>
        <taxon>Bacilli</taxon>
        <taxon>Lactobacillales</taxon>
        <taxon>Lactobacillaceae</taxon>
        <taxon>Secundilactobacillus</taxon>
    </lineage>
</organism>
<dbReference type="PIRSF" id="PIRSF006806">
    <property type="entry name" value="FTHF_cligase"/>
    <property type="match status" value="1"/>
</dbReference>
<feature type="binding site" evidence="4">
    <location>
        <position position="50"/>
    </location>
    <ligand>
        <name>substrate</name>
    </ligand>
</feature>
<protein>
    <recommendedName>
        <fullName evidence="5">5-formyltetrahydrofolate cyclo-ligase</fullName>
        <ecNumber evidence="5">6.3.3.2</ecNumber>
    </recommendedName>
</protein>
<keyword evidence="7" id="KW-1185">Reference proteome</keyword>
<dbReference type="Proteomes" id="UP000294854">
    <property type="component" value="Unassembled WGS sequence"/>
</dbReference>
<keyword evidence="5" id="KW-0479">Metal-binding</keyword>
<dbReference type="GO" id="GO:0046872">
    <property type="term" value="F:metal ion binding"/>
    <property type="evidence" value="ECO:0007669"/>
    <property type="project" value="UniProtKB-KW"/>
</dbReference>
<comment type="similarity">
    <text evidence="1 5">Belongs to the 5-formyltetrahydrofolate cyclo-ligase family.</text>
</comment>
<dbReference type="GO" id="GO:0005524">
    <property type="term" value="F:ATP binding"/>
    <property type="evidence" value="ECO:0007669"/>
    <property type="project" value="UniProtKB-KW"/>
</dbReference>
<dbReference type="RefSeq" id="WP_010619930.1">
    <property type="nucleotide sequence ID" value="NZ_CP042371.1"/>
</dbReference>
<name>A0A4R5NT30_9LACO</name>
<keyword evidence="5" id="KW-0460">Magnesium</keyword>
<reference evidence="6 7" key="1">
    <citation type="journal article" date="2019" name="Appl. Microbiol. Biotechnol.">
        <title>Uncovering carbohydrate metabolism through a genotype-phenotype association study of 56 lactic acid bacteria genomes.</title>
        <authorList>
            <person name="Buron-Moles G."/>
            <person name="Chailyan A."/>
            <person name="Dolejs I."/>
            <person name="Forster J."/>
            <person name="Miks M.H."/>
        </authorList>
    </citation>
    <scope>NUCLEOTIDE SEQUENCE [LARGE SCALE GENOMIC DNA]</scope>
    <source>
        <strain evidence="6 7">ATCC 49373</strain>
    </source>
</reference>
<dbReference type="EMBL" id="PUFO01000010">
    <property type="protein sequence ID" value="TDG80441.1"/>
    <property type="molecule type" value="Genomic_DNA"/>
</dbReference>
<keyword evidence="2 4" id="KW-0547">Nucleotide-binding</keyword>
<comment type="catalytic activity">
    <reaction evidence="5">
        <text>(6S)-5-formyl-5,6,7,8-tetrahydrofolate + ATP = (6R)-5,10-methenyltetrahydrofolate + ADP + phosphate</text>
        <dbReference type="Rhea" id="RHEA:10488"/>
        <dbReference type="ChEBI" id="CHEBI:30616"/>
        <dbReference type="ChEBI" id="CHEBI:43474"/>
        <dbReference type="ChEBI" id="CHEBI:57455"/>
        <dbReference type="ChEBI" id="CHEBI:57457"/>
        <dbReference type="ChEBI" id="CHEBI:456216"/>
        <dbReference type="EC" id="6.3.3.2"/>
    </reaction>
</comment>
<dbReference type="Pfam" id="PF01812">
    <property type="entry name" value="5-FTHF_cyc-lig"/>
    <property type="match status" value="1"/>
</dbReference>
<evidence type="ECO:0000256" key="2">
    <source>
        <dbReference type="ARBA" id="ARBA00022741"/>
    </source>
</evidence>
<evidence type="ECO:0000313" key="7">
    <source>
        <dbReference type="Proteomes" id="UP000294854"/>
    </source>
</evidence>
<dbReference type="GO" id="GO:0009396">
    <property type="term" value="P:folic acid-containing compound biosynthetic process"/>
    <property type="evidence" value="ECO:0007669"/>
    <property type="project" value="TreeGrafter"/>
</dbReference>